<evidence type="ECO:0000256" key="1">
    <source>
        <dbReference type="ARBA" id="ARBA00022679"/>
    </source>
</evidence>
<comment type="caution">
    <text evidence="2">The sequence shown here is derived from an EMBL/GenBank/DDBJ whole genome shotgun (WGS) entry which is preliminary data.</text>
</comment>
<dbReference type="PANTHER" id="PTHR48207">
    <property type="entry name" value="SUCCINATE--HYDROXYMETHYLGLUTARATE COA-TRANSFERASE"/>
    <property type="match status" value="1"/>
</dbReference>
<name>A0ABP9IPN5_9ACTN</name>
<gene>
    <name evidence="2" type="ORF">GCM10023257_56150</name>
</gene>
<dbReference type="Gene3D" id="3.30.1540.10">
    <property type="entry name" value="formyl-coa transferase, domain 3"/>
    <property type="match status" value="1"/>
</dbReference>
<evidence type="ECO:0000313" key="2">
    <source>
        <dbReference type="EMBL" id="GAA5003843.1"/>
    </source>
</evidence>
<dbReference type="SUPFAM" id="SSF89796">
    <property type="entry name" value="CoA-transferase family III (CaiB/BaiF)"/>
    <property type="match status" value="1"/>
</dbReference>
<proteinExistence type="predicted"/>
<keyword evidence="3" id="KW-1185">Reference proteome</keyword>
<dbReference type="InterPro" id="IPR003673">
    <property type="entry name" value="CoA-Trfase_fam_III"/>
</dbReference>
<dbReference type="RefSeq" id="WP_226026915.1">
    <property type="nucleotide sequence ID" value="NZ_BAABIV010000028.1"/>
</dbReference>
<keyword evidence="1" id="KW-0808">Transferase</keyword>
<reference evidence="3" key="1">
    <citation type="journal article" date="2019" name="Int. J. Syst. Evol. Microbiol.">
        <title>The Global Catalogue of Microorganisms (GCM) 10K type strain sequencing project: providing services to taxonomists for standard genome sequencing and annotation.</title>
        <authorList>
            <consortium name="The Broad Institute Genomics Platform"/>
            <consortium name="The Broad Institute Genome Sequencing Center for Infectious Disease"/>
            <person name="Wu L."/>
            <person name="Ma J."/>
        </authorList>
    </citation>
    <scope>NUCLEOTIDE SEQUENCE [LARGE SCALE GENOMIC DNA]</scope>
    <source>
        <strain evidence="3">JCM 17657</strain>
    </source>
</reference>
<evidence type="ECO:0000313" key="3">
    <source>
        <dbReference type="Proteomes" id="UP001500610"/>
    </source>
</evidence>
<dbReference type="InterPro" id="IPR050483">
    <property type="entry name" value="CoA-transferase_III_domain"/>
</dbReference>
<dbReference type="Gene3D" id="3.40.50.10540">
    <property type="entry name" value="Crotonobetainyl-coa:carnitine coa-transferase, domain 1"/>
    <property type="match status" value="1"/>
</dbReference>
<dbReference type="InterPro" id="IPR023606">
    <property type="entry name" value="CoA-Trfase_III_dom_1_sf"/>
</dbReference>
<dbReference type="InterPro" id="IPR044855">
    <property type="entry name" value="CoA-Trfase_III_dom3_sf"/>
</dbReference>
<dbReference type="PANTHER" id="PTHR48207:SF3">
    <property type="entry name" value="SUCCINATE--HYDROXYMETHYLGLUTARATE COA-TRANSFERASE"/>
    <property type="match status" value="1"/>
</dbReference>
<accession>A0ABP9IPN5</accession>
<sequence>MSHLKVVELADLVAAPYCGKLLADFGADVIKVEPPQHGDEARRRGPFPDDAPDPERSGLFLYLNTNKRGVTLDLGSEQGRELFRRLVADADVLIEDRTPGELARLGLDFQALRKINPRLIVTSVTPFGQTGPWAGYKSRHLTTFHASGQGYLLPMNSPDLTREPVRGAGYLGEYDAGVTAAIGTLGAVFKRGRGGPGQHIDVSKQHAVMHLEKSQLRRYVDDGVAPDRTGMGRLLETLVTGKDGRYVLIILSSQIQWKGLYKAMGEPEWAARPPFDTQAGRSANYPELRRRLQAWADGHTAEEIFHKIQACKSASAPVYDAEAFLQSPQLAARDYLVEYEHPAAGRLTHPGRPYKFSNVSWQGERPAPLLGQHNDEVFGRHLGCSQDDLAKFREAGVI</sequence>
<dbReference type="Pfam" id="PF02515">
    <property type="entry name" value="CoA_transf_3"/>
    <property type="match status" value="1"/>
</dbReference>
<protein>
    <submittedName>
        <fullName evidence="2">CaiB/BaiF CoA-transferase family protein</fullName>
    </submittedName>
</protein>
<organism evidence="2 3">
    <name type="scientific">Streptomyces hyderabadensis</name>
    <dbReference type="NCBI Taxonomy" id="598549"/>
    <lineage>
        <taxon>Bacteria</taxon>
        <taxon>Bacillati</taxon>
        <taxon>Actinomycetota</taxon>
        <taxon>Actinomycetes</taxon>
        <taxon>Kitasatosporales</taxon>
        <taxon>Streptomycetaceae</taxon>
        <taxon>Streptomyces</taxon>
    </lineage>
</organism>
<dbReference type="EMBL" id="BAABIV010000028">
    <property type="protein sequence ID" value="GAA5003843.1"/>
    <property type="molecule type" value="Genomic_DNA"/>
</dbReference>
<dbReference type="Proteomes" id="UP001500610">
    <property type="component" value="Unassembled WGS sequence"/>
</dbReference>